<feature type="transmembrane region" description="Helical" evidence="1">
    <location>
        <begin position="33"/>
        <end position="58"/>
    </location>
</feature>
<dbReference type="RefSeq" id="WP_060880767.1">
    <property type="nucleotide sequence ID" value="NZ_BAABEP010000002.1"/>
</dbReference>
<evidence type="ECO:0000313" key="2">
    <source>
        <dbReference type="EMBL" id="GAA3709323.1"/>
    </source>
</evidence>
<evidence type="ECO:0000256" key="1">
    <source>
        <dbReference type="SAM" id="Phobius"/>
    </source>
</evidence>
<evidence type="ECO:0000313" key="3">
    <source>
        <dbReference type="Proteomes" id="UP001499884"/>
    </source>
</evidence>
<accession>A0ABP7DTK0</accession>
<dbReference type="EMBL" id="BAABEP010000002">
    <property type="protein sequence ID" value="GAA3709323.1"/>
    <property type="molecule type" value="Genomic_DNA"/>
</dbReference>
<keyword evidence="3" id="KW-1185">Reference proteome</keyword>
<keyword evidence="1" id="KW-0812">Transmembrane</keyword>
<feature type="transmembrane region" description="Helical" evidence="1">
    <location>
        <begin position="106"/>
        <end position="130"/>
    </location>
</feature>
<comment type="caution">
    <text evidence="2">The sequence shown here is derived from an EMBL/GenBank/DDBJ whole genome shotgun (WGS) entry which is preliminary data.</text>
</comment>
<feature type="transmembrane region" description="Helical" evidence="1">
    <location>
        <begin position="78"/>
        <end position="100"/>
    </location>
</feature>
<proteinExistence type="predicted"/>
<keyword evidence="1" id="KW-0472">Membrane</keyword>
<organism evidence="2 3">
    <name type="scientific">Streptomyces tremellae</name>
    <dbReference type="NCBI Taxonomy" id="1124239"/>
    <lineage>
        <taxon>Bacteria</taxon>
        <taxon>Bacillati</taxon>
        <taxon>Actinomycetota</taxon>
        <taxon>Actinomycetes</taxon>
        <taxon>Kitasatosporales</taxon>
        <taxon>Streptomycetaceae</taxon>
        <taxon>Streptomyces</taxon>
    </lineage>
</organism>
<dbReference type="Proteomes" id="UP001499884">
    <property type="component" value="Unassembled WGS sequence"/>
</dbReference>
<gene>
    <name evidence="2" type="ORF">GCM10023082_04090</name>
</gene>
<keyword evidence="1" id="KW-1133">Transmembrane helix</keyword>
<sequence length="144" mass="15009">MSCTAQHGIAQSFPHRWCTLVGRTVLVVGMVPALFGGGTSVTVLALAAFATLGLLMVITAKRAARSGPKQQVRPVRAAVALTTDVLVLLIAAGLVLGAQLGGGSGAVLFSSGGLVTMASFLALCTVHHFAHRRSHRRARHGRRY</sequence>
<name>A0ABP7DTK0_9ACTN</name>
<protein>
    <submittedName>
        <fullName evidence="2">Uncharacterized protein</fullName>
    </submittedName>
</protein>
<reference evidence="3" key="1">
    <citation type="journal article" date="2019" name="Int. J. Syst. Evol. Microbiol.">
        <title>The Global Catalogue of Microorganisms (GCM) 10K type strain sequencing project: providing services to taxonomists for standard genome sequencing and annotation.</title>
        <authorList>
            <consortium name="The Broad Institute Genomics Platform"/>
            <consortium name="The Broad Institute Genome Sequencing Center for Infectious Disease"/>
            <person name="Wu L."/>
            <person name="Ma J."/>
        </authorList>
    </citation>
    <scope>NUCLEOTIDE SEQUENCE [LARGE SCALE GENOMIC DNA]</scope>
    <source>
        <strain evidence="3">JCM 30846</strain>
    </source>
</reference>